<reference evidence="6" key="1">
    <citation type="journal article" date="2007" name="PLoS ONE">
        <title>The first genome sequence of an elite grapevine cultivar (Pinot noir Vitis vinifera L.): coping with a highly heterozygous genome.</title>
        <authorList>
            <person name="Velasco R."/>
            <person name="Zharkikh A."/>
            <person name="Troggio M."/>
            <person name="Cartwright D.A."/>
            <person name="Cestaro A."/>
            <person name="Pruss D."/>
            <person name="Pindo M."/>
            <person name="FitzGerald L.M."/>
            <person name="Vezzulli S."/>
            <person name="Reid J."/>
            <person name="Malacarne G."/>
            <person name="Iliev D."/>
            <person name="Coppola G."/>
            <person name="Wardell B."/>
            <person name="Micheletti D."/>
            <person name="Macalma T."/>
            <person name="Facci M."/>
            <person name="Mitchell J.T."/>
            <person name="Perazzolli M."/>
            <person name="Eldredge G."/>
            <person name="Gatto P."/>
            <person name="Oyzerski R."/>
            <person name="Moretto M."/>
            <person name="Gutin N."/>
            <person name="Stefanini M."/>
            <person name="Chen Y."/>
            <person name="Segala C."/>
            <person name="Davenport C."/>
            <person name="Dematte L."/>
            <person name="Mraz A."/>
            <person name="Battilana J."/>
            <person name="Stormo K."/>
            <person name="Costa F."/>
            <person name="Tao Q."/>
            <person name="Si-Ammour A."/>
            <person name="Harkins T."/>
            <person name="Lackey A."/>
            <person name="Perbost C."/>
            <person name="Taillon B."/>
            <person name="Stella A."/>
            <person name="Solovyev V."/>
            <person name="Fawcett J.A."/>
            <person name="Sterck L."/>
            <person name="Vandepoele K."/>
            <person name="Grando S.M."/>
            <person name="Toppo S."/>
            <person name="Moser C."/>
            <person name="Lanchbury J."/>
            <person name="Bogden R."/>
            <person name="Skolnick M."/>
            <person name="Sgaramella V."/>
            <person name="Bhatnagar S.K."/>
            <person name="Fontana P."/>
            <person name="Gutin A."/>
            <person name="Van de Peer Y."/>
            <person name="Salamini F."/>
            <person name="Viola R."/>
        </authorList>
    </citation>
    <scope>NUCLEOTIDE SEQUENCE</scope>
</reference>
<dbReference type="Pfam" id="PF00069">
    <property type="entry name" value="Pkinase"/>
    <property type="match status" value="1"/>
</dbReference>
<accession>A5BWG9</accession>
<evidence type="ECO:0000256" key="3">
    <source>
        <dbReference type="SAM" id="MobiDB-lite"/>
    </source>
</evidence>
<dbReference type="InterPro" id="IPR008271">
    <property type="entry name" value="Ser/Thr_kinase_AS"/>
</dbReference>
<keyword evidence="4" id="KW-1133">Transmembrane helix</keyword>
<comment type="similarity">
    <text evidence="1">Belongs to the protein kinase superfamily. CK1 Ser/Thr protein kinase family. Casein kinase I subfamily.</text>
</comment>
<protein>
    <recommendedName>
        <fullName evidence="2">non-specific serine/threonine protein kinase</fullName>
        <ecNumber evidence="2">2.7.11.1</ecNumber>
    </recommendedName>
</protein>
<evidence type="ECO:0000259" key="5">
    <source>
        <dbReference type="PROSITE" id="PS50011"/>
    </source>
</evidence>
<organism evidence="6">
    <name type="scientific">Vitis vinifera</name>
    <name type="common">Grape</name>
    <dbReference type="NCBI Taxonomy" id="29760"/>
    <lineage>
        <taxon>Eukaryota</taxon>
        <taxon>Viridiplantae</taxon>
        <taxon>Streptophyta</taxon>
        <taxon>Embryophyta</taxon>
        <taxon>Tracheophyta</taxon>
        <taxon>Spermatophyta</taxon>
        <taxon>Magnoliopsida</taxon>
        <taxon>eudicotyledons</taxon>
        <taxon>Gunneridae</taxon>
        <taxon>Pentapetalae</taxon>
        <taxon>rosids</taxon>
        <taxon>Vitales</taxon>
        <taxon>Vitaceae</taxon>
        <taxon>Viteae</taxon>
        <taxon>Vitis</taxon>
    </lineage>
</organism>
<feature type="compositionally biased region" description="Basic and acidic residues" evidence="3">
    <location>
        <begin position="390"/>
        <end position="414"/>
    </location>
</feature>
<sequence length="499" mass="56953">MGEMDSTDLFATPCRRPKAGRFVDFWAIKKVVVPLWINVQTGEEVAVKLEPVKTKHPQLHYESKLYMLLQGGTGVPHLKWFGVEGEYNAMVIDLLGPSLEDLFNYCNRKFSLKTVLMLADQLINRVEYMHSRGFLHRDIKPDNFLMGLGRKANQVYIIDYGLAKKYRDFQTHKHIPYRITDEWGFLLLLLVYYVYLWVVVIQGYLPSSRENKNLTGTARYASVNTHLGVALPWQGLKAGTKKQKYDKISEKKMLTPIEVLCKSYPSEFTSYFHYCRSLRFDDKPDYSYLKRLFRDLFIREGYQFDYVFDWTVLKYPQIGSSSRVRQPSGKPALNPGPSAERMERPFRFVSFTERFQKCVGQVGQEIRDRFSGAVEAFSRRNNSGSGYHGDQSRHRGSEDVPSSKDVQTDSERPRSSSRNGSTSKRAVVSSSRPSSSGEPTETRASRLVSGSGRLSTTQRSQPGFESKSSSFTRASAARGGREDPLRSFELLTIGSGKKK</sequence>
<dbReference type="InterPro" id="IPR000719">
    <property type="entry name" value="Prot_kinase_dom"/>
</dbReference>
<gene>
    <name evidence="6" type="ORF">VITISV_001729</name>
</gene>
<dbReference type="PROSITE" id="PS00108">
    <property type="entry name" value="PROTEIN_KINASE_ST"/>
    <property type="match status" value="1"/>
</dbReference>
<dbReference type="SMART" id="SM00220">
    <property type="entry name" value="S_TKc"/>
    <property type="match status" value="1"/>
</dbReference>
<feature type="domain" description="Protein kinase" evidence="5">
    <location>
        <begin position="11"/>
        <end position="298"/>
    </location>
</feature>
<dbReference type="SUPFAM" id="SSF56112">
    <property type="entry name" value="Protein kinase-like (PK-like)"/>
    <property type="match status" value="1"/>
</dbReference>
<dbReference type="GO" id="GO:0005524">
    <property type="term" value="F:ATP binding"/>
    <property type="evidence" value="ECO:0007669"/>
    <property type="project" value="InterPro"/>
</dbReference>
<feature type="transmembrane region" description="Helical" evidence="4">
    <location>
        <begin position="183"/>
        <end position="205"/>
    </location>
</feature>
<dbReference type="Gene3D" id="1.10.510.10">
    <property type="entry name" value="Transferase(Phosphotransferase) domain 1"/>
    <property type="match status" value="1"/>
</dbReference>
<dbReference type="EC" id="2.7.11.1" evidence="2"/>
<feature type="compositionally biased region" description="Low complexity" evidence="3">
    <location>
        <begin position="423"/>
        <end position="436"/>
    </location>
</feature>
<dbReference type="PANTHER" id="PTHR11909">
    <property type="entry name" value="CASEIN KINASE-RELATED"/>
    <property type="match status" value="1"/>
</dbReference>
<feature type="compositionally biased region" description="Polar residues" evidence="3">
    <location>
        <begin position="452"/>
        <end position="473"/>
    </location>
</feature>
<dbReference type="EMBL" id="AM473649">
    <property type="protein sequence ID" value="CAN61875.1"/>
    <property type="molecule type" value="Genomic_DNA"/>
</dbReference>
<dbReference type="AlphaFoldDB" id="A5BWG9"/>
<evidence type="ECO:0000256" key="2">
    <source>
        <dbReference type="ARBA" id="ARBA00012513"/>
    </source>
</evidence>
<feature type="region of interest" description="Disordered" evidence="3">
    <location>
        <begin position="321"/>
        <end position="340"/>
    </location>
</feature>
<evidence type="ECO:0000256" key="1">
    <source>
        <dbReference type="ARBA" id="ARBA00005926"/>
    </source>
</evidence>
<evidence type="ECO:0000313" key="6">
    <source>
        <dbReference type="EMBL" id="CAN61875.1"/>
    </source>
</evidence>
<evidence type="ECO:0000256" key="4">
    <source>
        <dbReference type="SAM" id="Phobius"/>
    </source>
</evidence>
<dbReference type="PROSITE" id="PS50011">
    <property type="entry name" value="PROTEIN_KINASE_DOM"/>
    <property type="match status" value="1"/>
</dbReference>
<dbReference type="GO" id="GO:0004674">
    <property type="term" value="F:protein serine/threonine kinase activity"/>
    <property type="evidence" value="ECO:0007669"/>
    <property type="project" value="UniProtKB-EC"/>
</dbReference>
<dbReference type="ExpressionAtlas" id="A5BWG9">
    <property type="expression patterns" value="baseline and differential"/>
</dbReference>
<dbReference type="InterPro" id="IPR011009">
    <property type="entry name" value="Kinase-like_dom_sf"/>
</dbReference>
<feature type="region of interest" description="Disordered" evidence="3">
    <location>
        <begin position="377"/>
        <end position="499"/>
    </location>
</feature>
<dbReference type="InterPro" id="IPR050235">
    <property type="entry name" value="CK1_Ser-Thr_kinase"/>
</dbReference>
<keyword evidence="4" id="KW-0472">Membrane</keyword>
<proteinExistence type="inferred from homology"/>
<keyword evidence="4" id="KW-0812">Transmembrane</keyword>
<name>A5BWG9_VITVI</name>